<evidence type="ECO:0000256" key="2">
    <source>
        <dbReference type="ARBA" id="ARBA00022801"/>
    </source>
</evidence>
<keyword evidence="2" id="KW-0378">Hydrolase</keyword>
<dbReference type="KEGG" id="poz:I0K15_07470"/>
<evidence type="ECO:0000313" key="4">
    <source>
        <dbReference type="EMBL" id="QPH55563.1"/>
    </source>
</evidence>
<dbReference type="RefSeq" id="WP_196104819.1">
    <property type="nucleotide sequence ID" value="NZ_CP064942.1"/>
</dbReference>
<keyword evidence="5" id="KW-1185">Reference proteome</keyword>
<evidence type="ECO:0000256" key="3">
    <source>
        <dbReference type="SAM" id="SignalP"/>
    </source>
</evidence>
<dbReference type="Gene3D" id="3.40.50.1820">
    <property type="entry name" value="alpha/beta hydrolase"/>
    <property type="match status" value="1"/>
</dbReference>
<dbReference type="Proteomes" id="UP000594800">
    <property type="component" value="Chromosome"/>
</dbReference>
<name>A0A7S9QDR9_9RHOB</name>
<dbReference type="AlphaFoldDB" id="A0A7S9QDR9"/>
<protein>
    <submittedName>
        <fullName evidence="4">Polyhydroxybutyrate depolymerase</fullName>
    </submittedName>
</protein>
<dbReference type="PANTHER" id="PTHR43037:SF5">
    <property type="entry name" value="FERULOYL ESTERASE"/>
    <property type="match status" value="1"/>
</dbReference>
<gene>
    <name evidence="4" type="ORF">I0K15_07470</name>
</gene>
<dbReference type="InterPro" id="IPR050955">
    <property type="entry name" value="Plant_Biomass_Hydrol_Est"/>
</dbReference>
<organism evidence="4 5">
    <name type="scientific">Pontivivens ytuae</name>
    <dbReference type="NCBI Taxonomy" id="2789856"/>
    <lineage>
        <taxon>Bacteria</taxon>
        <taxon>Pseudomonadati</taxon>
        <taxon>Pseudomonadota</taxon>
        <taxon>Alphaproteobacteria</taxon>
        <taxon>Rhodobacterales</taxon>
        <taxon>Paracoccaceae</taxon>
        <taxon>Pontivivens</taxon>
    </lineage>
</organism>
<evidence type="ECO:0000313" key="5">
    <source>
        <dbReference type="Proteomes" id="UP000594800"/>
    </source>
</evidence>
<feature type="signal peptide" evidence="3">
    <location>
        <begin position="1"/>
        <end position="17"/>
    </location>
</feature>
<sequence length="266" mass="28675">MRLAALILALLPLPLAAQDCGPPDSPCRIDGGYYHVTMPEAEPRGAVVFLHGWGGRADGIMRNTGLMRALTERGYAAVAVQGMPRREGDSGGAWNSRAMPSPRRDDVGFIDAAANDAAERFGLPRETFVLGGFSGGGMMTWRVACDAPGAFAAYAPIAGTFWRPIPEDCAEPVRLHHTHGTDDDVVPLEGRTVGSGITQGDVFDVMEMQRALHGCTGNNAQRTEGIYRIDRWTNCAEGDLVMALHDGGHSIPRGWVNLMLDWFENG</sequence>
<dbReference type="SUPFAM" id="SSF53474">
    <property type="entry name" value="alpha/beta-Hydrolases"/>
    <property type="match status" value="1"/>
</dbReference>
<dbReference type="GO" id="GO:0016787">
    <property type="term" value="F:hydrolase activity"/>
    <property type="evidence" value="ECO:0007669"/>
    <property type="project" value="UniProtKB-KW"/>
</dbReference>
<keyword evidence="1 3" id="KW-0732">Signal</keyword>
<evidence type="ECO:0000256" key="1">
    <source>
        <dbReference type="ARBA" id="ARBA00022729"/>
    </source>
</evidence>
<proteinExistence type="predicted"/>
<dbReference type="InterPro" id="IPR029058">
    <property type="entry name" value="AB_hydrolase_fold"/>
</dbReference>
<feature type="chain" id="PRO_5032681897" evidence="3">
    <location>
        <begin position="18"/>
        <end position="266"/>
    </location>
</feature>
<reference evidence="4 5" key="1">
    <citation type="submission" date="2020-11" db="EMBL/GenBank/DDBJ databases">
        <title>Description of Pontivivens ytuae sp. nov. isolated from deep sea sediment of Mariana Trench.</title>
        <authorList>
            <person name="Wang Z."/>
            <person name="Sun Q.-L."/>
            <person name="Xu X.-D."/>
            <person name="Tang Y.-Z."/>
            <person name="Zhang J."/>
        </authorList>
    </citation>
    <scope>NUCLEOTIDE SEQUENCE [LARGE SCALE GENOMIC DNA]</scope>
    <source>
        <strain evidence="4 5">MT2928</strain>
    </source>
</reference>
<dbReference type="PANTHER" id="PTHR43037">
    <property type="entry name" value="UNNAMED PRODUCT-RELATED"/>
    <property type="match status" value="1"/>
</dbReference>
<dbReference type="EMBL" id="CP064942">
    <property type="protein sequence ID" value="QPH55563.1"/>
    <property type="molecule type" value="Genomic_DNA"/>
</dbReference>
<accession>A0A7S9QDR9</accession>